<accession>A0A0A9G0R2</accession>
<sequence>MVLTSRSIGIRNLHIQNYPIDSVNQNFMFTKI</sequence>
<dbReference type="AlphaFoldDB" id="A0A0A9G0R2"/>
<reference evidence="1" key="1">
    <citation type="submission" date="2014-09" db="EMBL/GenBank/DDBJ databases">
        <authorList>
            <person name="Magalhaes I.L.F."/>
            <person name="Oliveira U."/>
            <person name="Santos F.R."/>
            <person name="Vidigal T.H.D.A."/>
            <person name="Brescovit A.D."/>
            <person name="Santos A.J."/>
        </authorList>
    </citation>
    <scope>NUCLEOTIDE SEQUENCE</scope>
    <source>
        <tissue evidence="1">Shoot tissue taken approximately 20 cm above the soil surface</tissue>
    </source>
</reference>
<proteinExistence type="predicted"/>
<reference evidence="1" key="2">
    <citation type="journal article" date="2015" name="Data Brief">
        <title>Shoot transcriptome of the giant reed, Arundo donax.</title>
        <authorList>
            <person name="Barrero R.A."/>
            <person name="Guerrero F.D."/>
            <person name="Moolhuijzen P."/>
            <person name="Goolsby J.A."/>
            <person name="Tidwell J."/>
            <person name="Bellgard S.E."/>
            <person name="Bellgard M.I."/>
        </authorList>
    </citation>
    <scope>NUCLEOTIDE SEQUENCE</scope>
    <source>
        <tissue evidence="1">Shoot tissue taken approximately 20 cm above the soil surface</tissue>
    </source>
</reference>
<dbReference type="EMBL" id="GBRH01181795">
    <property type="protein sequence ID" value="JAE16101.1"/>
    <property type="molecule type" value="Transcribed_RNA"/>
</dbReference>
<organism evidence="1">
    <name type="scientific">Arundo donax</name>
    <name type="common">Giant reed</name>
    <name type="synonym">Donax arundinaceus</name>
    <dbReference type="NCBI Taxonomy" id="35708"/>
    <lineage>
        <taxon>Eukaryota</taxon>
        <taxon>Viridiplantae</taxon>
        <taxon>Streptophyta</taxon>
        <taxon>Embryophyta</taxon>
        <taxon>Tracheophyta</taxon>
        <taxon>Spermatophyta</taxon>
        <taxon>Magnoliopsida</taxon>
        <taxon>Liliopsida</taxon>
        <taxon>Poales</taxon>
        <taxon>Poaceae</taxon>
        <taxon>PACMAD clade</taxon>
        <taxon>Arundinoideae</taxon>
        <taxon>Arundineae</taxon>
        <taxon>Arundo</taxon>
    </lineage>
</organism>
<name>A0A0A9G0R2_ARUDO</name>
<evidence type="ECO:0000313" key="1">
    <source>
        <dbReference type="EMBL" id="JAE16101.1"/>
    </source>
</evidence>
<protein>
    <submittedName>
        <fullName evidence="1">Uncharacterized protein</fullName>
    </submittedName>
</protein>